<proteinExistence type="predicted"/>
<dbReference type="Proteomes" id="UP000236630">
    <property type="component" value="Unassembled WGS sequence"/>
</dbReference>
<name>A0A2H5QFG1_CITUN</name>
<comment type="caution">
    <text evidence="1">The sequence shown here is derived from an EMBL/GenBank/DDBJ whole genome shotgun (WGS) entry which is preliminary data.</text>
</comment>
<accession>A0A2H5QFG1</accession>
<evidence type="ECO:0000313" key="2">
    <source>
        <dbReference type="Proteomes" id="UP000236630"/>
    </source>
</evidence>
<sequence length="76" mass="8496">MWASISEALFSTSVHQNLPPLCSNKRQTFQGNGSSLLSVKMKIVRAWMVAWNKGKGLKNLLICESALVNGEYVYSY</sequence>
<keyword evidence="2" id="KW-1185">Reference proteome</keyword>
<reference evidence="1 2" key="1">
    <citation type="journal article" date="2017" name="Front. Genet.">
        <title>Draft sequencing of the heterozygous diploid genome of Satsuma (Citrus unshiu Marc.) using a hybrid assembly approach.</title>
        <authorList>
            <person name="Shimizu T."/>
            <person name="Tanizawa Y."/>
            <person name="Mochizuki T."/>
            <person name="Nagasaki H."/>
            <person name="Yoshioka T."/>
            <person name="Toyoda A."/>
            <person name="Fujiyama A."/>
            <person name="Kaminuma E."/>
            <person name="Nakamura Y."/>
        </authorList>
    </citation>
    <scope>NUCLEOTIDE SEQUENCE [LARGE SCALE GENOMIC DNA]</scope>
    <source>
        <strain evidence="2">cv. Miyagawa wase</strain>
    </source>
</reference>
<gene>
    <name evidence="1" type="ORF">CUMW_225040</name>
</gene>
<evidence type="ECO:0000313" key="1">
    <source>
        <dbReference type="EMBL" id="GAY63377.1"/>
    </source>
</evidence>
<organism evidence="1 2">
    <name type="scientific">Citrus unshiu</name>
    <name type="common">Satsuma mandarin</name>
    <name type="synonym">Citrus nobilis var. unshiu</name>
    <dbReference type="NCBI Taxonomy" id="55188"/>
    <lineage>
        <taxon>Eukaryota</taxon>
        <taxon>Viridiplantae</taxon>
        <taxon>Streptophyta</taxon>
        <taxon>Embryophyta</taxon>
        <taxon>Tracheophyta</taxon>
        <taxon>Spermatophyta</taxon>
        <taxon>Magnoliopsida</taxon>
        <taxon>eudicotyledons</taxon>
        <taxon>Gunneridae</taxon>
        <taxon>Pentapetalae</taxon>
        <taxon>rosids</taxon>
        <taxon>malvids</taxon>
        <taxon>Sapindales</taxon>
        <taxon>Rutaceae</taxon>
        <taxon>Aurantioideae</taxon>
        <taxon>Citrus</taxon>
    </lineage>
</organism>
<protein>
    <submittedName>
        <fullName evidence="1">Uncharacterized protein</fullName>
    </submittedName>
</protein>
<dbReference type="EMBL" id="BDQV01000348">
    <property type="protein sequence ID" value="GAY63377.1"/>
    <property type="molecule type" value="Genomic_DNA"/>
</dbReference>
<dbReference type="AlphaFoldDB" id="A0A2H5QFG1"/>